<dbReference type="EMBL" id="FNDJ01000032">
    <property type="protein sequence ID" value="SDL90213.1"/>
    <property type="molecule type" value="Genomic_DNA"/>
</dbReference>
<sequence length="31" mass="3431">MATISERFPAVMAGMAEYFHPGRTVDDLFLG</sequence>
<accession>A0A1G9NV79</accession>
<dbReference type="AlphaFoldDB" id="A0A1G9NV79"/>
<gene>
    <name evidence="1" type="ORF">SAMN05421869_132111</name>
</gene>
<evidence type="ECO:0000313" key="2">
    <source>
        <dbReference type="Proteomes" id="UP000199202"/>
    </source>
</evidence>
<dbReference type="Proteomes" id="UP000199202">
    <property type="component" value="Unassembled WGS sequence"/>
</dbReference>
<proteinExistence type="predicted"/>
<organism evidence="1 2">
    <name type="scientific">Nonomuraea jiangxiensis</name>
    <dbReference type="NCBI Taxonomy" id="633440"/>
    <lineage>
        <taxon>Bacteria</taxon>
        <taxon>Bacillati</taxon>
        <taxon>Actinomycetota</taxon>
        <taxon>Actinomycetes</taxon>
        <taxon>Streptosporangiales</taxon>
        <taxon>Streptosporangiaceae</taxon>
        <taxon>Nonomuraea</taxon>
    </lineage>
</organism>
<evidence type="ECO:0000313" key="1">
    <source>
        <dbReference type="EMBL" id="SDL90213.1"/>
    </source>
</evidence>
<name>A0A1G9NV79_9ACTN</name>
<keyword evidence="2" id="KW-1185">Reference proteome</keyword>
<reference evidence="1 2" key="1">
    <citation type="submission" date="2016-10" db="EMBL/GenBank/DDBJ databases">
        <authorList>
            <person name="de Groot N.N."/>
        </authorList>
    </citation>
    <scope>NUCLEOTIDE SEQUENCE [LARGE SCALE GENOMIC DNA]</scope>
    <source>
        <strain evidence="1 2">CGMCC 4.6533</strain>
    </source>
</reference>
<protein>
    <submittedName>
        <fullName evidence="1">Uncharacterized protein</fullName>
    </submittedName>
</protein>